<feature type="region of interest" description="Disordered" evidence="1">
    <location>
        <begin position="1409"/>
        <end position="1580"/>
    </location>
</feature>
<dbReference type="RefSeq" id="XP_017309080.1">
    <property type="nucleotide sequence ID" value="XM_017453591.3"/>
</dbReference>
<feature type="region of interest" description="Disordered" evidence="1">
    <location>
        <begin position="19"/>
        <end position="38"/>
    </location>
</feature>
<feature type="region of interest" description="Disordered" evidence="1">
    <location>
        <begin position="746"/>
        <end position="836"/>
    </location>
</feature>
<feature type="compositionally biased region" description="Low complexity" evidence="1">
    <location>
        <begin position="450"/>
        <end position="479"/>
    </location>
</feature>
<feature type="compositionally biased region" description="Low complexity" evidence="1">
    <location>
        <begin position="671"/>
        <end position="691"/>
    </location>
</feature>
<feature type="region of interest" description="Disordered" evidence="1">
    <location>
        <begin position="1193"/>
        <end position="1221"/>
    </location>
</feature>
<evidence type="ECO:0000313" key="3">
    <source>
        <dbReference type="RefSeq" id="XP_017309080.1"/>
    </source>
</evidence>
<feature type="compositionally biased region" description="Acidic residues" evidence="1">
    <location>
        <begin position="1561"/>
        <end position="1580"/>
    </location>
</feature>
<feature type="compositionally biased region" description="Basic and acidic residues" evidence="1">
    <location>
        <begin position="150"/>
        <end position="177"/>
    </location>
</feature>
<feature type="compositionally biased region" description="Low complexity" evidence="1">
    <location>
        <begin position="1409"/>
        <end position="1425"/>
    </location>
</feature>
<accession>A0A2D0PVE1</accession>
<dbReference type="CTD" id="100332010"/>
<feature type="region of interest" description="Disordered" evidence="1">
    <location>
        <begin position="350"/>
        <end position="382"/>
    </location>
</feature>
<feature type="compositionally biased region" description="Low complexity" evidence="1">
    <location>
        <begin position="862"/>
        <end position="876"/>
    </location>
</feature>
<feature type="compositionally biased region" description="Polar residues" evidence="1">
    <location>
        <begin position="1517"/>
        <end position="1534"/>
    </location>
</feature>
<feature type="compositionally biased region" description="Polar residues" evidence="1">
    <location>
        <begin position="808"/>
        <end position="833"/>
    </location>
</feature>
<dbReference type="GeneID" id="108256569"/>
<feature type="compositionally biased region" description="Polar residues" evidence="1">
    <location>
        <begin position="746"/>
        <end position="767"/>
    </location>
</feature>
<feature type="region of interest" description="Disordered" evidence="1">
    <location>
        <begin position="903"/>
        <end position="954"/>
    </location>
</feature>
<keyword evidence="2" id="KW-1185">Reference proteome</keyword>
<reference evidence="2" key="1">
    <citation type="journal article" date="2016" name="Nat. Commun.">
        <title>The channel catfish genome sequence provides insights into the evolution of scale formation in teleosts.</title>
        <authorList>
            <person name="Liu Z."/>
            <person name="Liu S."/>
            <person name="Yao J."/>
            <person name="Bao L."/>
            <person name="Zhang J."/>
            <person name="Li Y."/>
            <person name="Jiang C."/>
            <person name="Sun L."/>
            <person name="Wang R."/>
            <person name="Zhang Y."/>
            <person name="Zhou T."/>
            <person name="Zeng Q."/>
            <person name="Fu Q."/>
            <person name="Gao S."/>
            <person name="Li N."/>
            <person name="Koren S."/>
            <person name="Jiang Y."/>
            <person name="Zimin A."/>
            <person name="Xu P."/>
            <person name="Phillippy A.M."/>
            <person name="Geng X."/>
            <person name="Song L."/>
            <person name="Sun F."/>
            <person name="Li C."/>
            <person name="Wang X."/>
            <person name="Chen A."/>
            <person name="Jin Y."/>
            <person name="Yuan Z."/>
            <person name="Yang Y."/>
            <person name="Tan S."/>
            <person name="Peatman E."/>
            <person name="Lu J."/>
            <person name="Qin Z."/>
            <person name="Dunham R."/>
            <person name="Li Z."/>
            <person name="Sonstegard T."/>
            <person name="Feng J."/>
            <person name="Danzmann R.G."/>
            <person name="Schroeder S."/>
            <person name="Scheffler B."/>
            <person name="Duke M.V."/>
            <person name="Ballard L."/>
            <person name="Kucuktas H."/>
            <person name="Kaltenboeck L."/>
            <person name="Liu H."/>
            <person name="Armbruster J."/>
            <person name="Xie Y."/>
            <person name="Kirby M.L."/>
            <person name="Tian Y."/>
            <person name="Flanagan M.E."/>
            <person name="Mu W."/>
            <person name="Waldbieser G.C."/>
        </authorList>
    </citation>
    <scope>NUCLEOTIDE SEQUENCE [LARGE SCALE GENOMIC DNA]</scope>
    <source>
        <strain evidence="2">SDA103</strain>
    </source>
</reference>
<evidence type="ECO:0000256" key="1">
    <source>
        <dbReference type="SAM" id="MobiDB-lite"/>
    </source>
</evidence>
<evidence type="ECO:0000313" key="2">
    <source>
        <dbReference type="Proteomes" id="UP000221080"/>
    </source>
</evidence>
<sequence>MSTLASGVKSNCCQSEVNTERGSASVENSSTEREKAGGFQDARGKKWVTRASTECIQTTKYLHIRQRTLLKSKGEQVSTPENWDECCGQLRFTSFFSTRSPVTRSENYRANIRLVTKLRSNSLQRKSDPGTRLADVQHPEQFSEEDFLDDTLRESTSKTSKDVAKSENHDVEHDISSHRSTGGIQRGLALCDQGQPAKNRTQGQSTGCERVTELPVTEIASIEGQSGVNDPLGQNVEGTYSHSNIIPFREDTGSKADSHCQVACSPTAINQALSLPSFPASPYSNNLKSDLINSTAAMFTSTLVSVLGPNWSGRLRRHKRGFSDVGTDIAQNTILPTLSQNEQQQRFPLQQIPTRGEPVNDFSSRLRGSGGTSRSSDEWQNESFSHLSESKKMFLKTSFLRMNRHEVDQTAEFGNRVHVSVDSSEVPRSTLSLQLSDYRRTAQSVDQGESFSSLRSRPTTSTLLLSSRRSNSRKPSPESFQMQKQLSASISSLNLPSQNILRISQPQPTLVSPNDPAKETKNILASPEQLSATHKPNPFSKNWGEMDSSRKQRYLITGDFDMVNRTPATNDTTRQMLFSNYTTRFNHSETLKSVQDHGAVDRRVTDNTNLQDSNSKISERSAWISPKENANSRFVFPQFPSNLNSDSILKRRISKTSMTSTDLGPSTSVQSNSISNMINSNKTSTISNTTSPRTIQSIATSPSVSLTPAPLIHADQSNIQNSSGSEKPSSSPVNSIRMKTFTESLSFSPRNSSLEGTSPSHLWSNHLNSKRQPKESNQSPLDQPSPLSPSDFKPRRVCTPSIYKYLRESSSPKSTRASPALSSPSPQTSSLKQIQEEDKNSRNLWFIFDSSLVESYDPLLKPDTSSTSSPQSMPPDTGRRSVSHLSKSPYSTLISTRAAINSLSSPPVTRHHSRSFSYGSLPVDPKSPKVEKRSYTSVLRDRMSKRKSSLGEPVGSTDIQINVKAVSIHQDGISKSSTDAKFPDCQASTLIPDATHPKQTDTLIRNIPHEGLNGIFLSQGEKSNTYATDSLNSKELSLPLGTAPVSEAVQKGRVTEILQTNGTFQASQSPNSKRSLFSLRSKKDNVLTSSSSTDKEGLAVKKAEMTGLKTPKRVDQMLNRLKLKFGGKVSEDSDMTSRRKTKKEEASNVKAYESIKKEKESDDLTVQTKMKPEELLESKAFERTKKLDQMEDLTVKRQMKPEESLNSKAPERSISLDQTDDLTVRRKTNNETSLDIMTSETKKKIEHRFPSSQTLKSPNSPDTQVTFMIESCNSSGPVLGFSYEQQDRSPNMDEQERLMEELRDGFLGRPLSLNSPKPDHINCYATLPPGKRSRLVPSPTLSPFECSSEDEQNDNVFSVLTKGNDTSLGEPENVAQPDNVVQAGGQNSTGVVLSSPCADLKYGLKRGRSVSVSSVVSGRPSGPGRISTGSRQGSVSDLSSLDGFVTKSRHSSINSPVGSPEKDVTASSGHMSYKGPTRRSSSEGHHNSTDIPEAISFSCDMEADPTPPPSPPHSRRISQTPSPTSASNKTSPDSLSPRGFLPSRNYKSMLSVFEESGSETTTDDEYYLNSDDEDEKETEL</sequence>
<feature type="compositionally biased region" description="Polar residues" evidence="1">
    <location>
        <begin position="656"/>
        <end position="670"/>
    </location>
</feature>
<feature type="region of interest" description="Disordered" evidence="1">
    <location>
        <begin position="444"/>
        <end position="485"/>
    </location>
</feature>
<feature type="compositionally biased region" description="Polar residues" evidence="1">
    <location>
        <begin position="1427"/>
        <end position="1439"/>
    </location>
</feature>
<feature type="region of interest" description="Disordered" evidence="1">
    <location>
        <begin position="121"/>
        <end position="182"/>
    </location>
</feature>
<feature type="region of interest" description="Disordered" evidence="1">
    <location>
        <begin position="656"/>
        <end position="694"/>
    </location>
</feature>
<feature type="compositionally biased region" description="Low complexity" evidence="1">
    <location>
        <begin position="778"/>
        <end position="791"/>
    </location>
</feature>
<reference evidence="3" key="2">
    <citation type="submission" date="2025-08" db="UniProtKB">
        <authorList>
            <consortium name="RefSeq"/>
        </authorList>
    </citation>
    <scope>IDENTIFICATION</scope>
    <source>
        <tissue evidence="3">Blood</tissue>
    </source>
</reference>
<feature type="region of interest" description="Disordered" evidence="1">
    <location>
        <begin position="859"/>
        <end position="886"/>
    </location>
</feature>
<organism evidence="2 3">
    <name type="scientific">Ictalurus punctatus</name>
    <name type="common">Channel catfish</name>
    <name type="synonym">Silurus punctatus</name>
    <dbReference type="NCBI Taxonomy" id="7998"/>
    <lineage>
        <taxon>Eukaryota</taxon>
        <taxon>Metazoa</taxon>
        <taxon>Chordata</taxon>
        <taxon>Craniata</taxon>
        <taxon>Vertebrata</taxon>
        <taxon>Euteleostomi</taxon>
        <taxon>Actinopterygii</taxon>
        <taxon>Neopterygii</taxon>
        <taxon>Teleostei</taxon>
        <taxon>Ostariophysi</taxon>
        <taxon>Siluriformes</taxon>
        <taxon>Ictaluridae</taxon>
        <taxon>Ictalurus</taxon>
    </lineage>
</organism>
<feature type="compositionally biased region" description="Polar residues" evidence="1">
    <location>
        <begin position="19"/>
        <end position="29"/>
    </location>
</feature>
<feature type="region of interest" description="Disordered" evidence="1">
    <location>
        <begin position="1328"/>
        <end position="1349"/>
    </location>
</feature>
<dbReference type="KEGG" id="ipu:108256569"/>
<name>A0A2D0PVE1_ICTPU</name>
<dbReference type="Proteomes" id="UP000221080">
    <property type="component" value="Chromosome 23"/>
</dbReference>
<gene>
    <name evidence="3" type="primary">zmp:0000000991</name>
</gene>
<proteinExistence type="predicted"/>
<protein>
    <submittedName>
        <fullName evidence="3">Uncharacterized protein zmp:0000000991 isoform X1</fullName>
    </submittedName>
</protein>
<dbReference type="OrthoDB" id="8954225at2759"/>
<feature type="compositionally biased region" description="Basic and acidic residues" evidence="1">
    <location>
        <begin position="1193"/>
        <end position="1211"/>
    </location>
</feature>
<feature type="compositionally biased region" description="Basic and acidic residues" evidence="1">
    <location>
        <begin position="926"/>
        <end position="942"/>
    </location>
</feature>